<dbReference type="EC" id="1.1.1.44" evidence="4 7"/>
<dbReference type="PRINTS" id="PR00076">
    <property type="entry name" value="6PGDHDRGNASE"/>
</dbReference>
<name>A0A8J6I0F7_9FIRM</name>
<dbReference type="EMBL" id="JAAKDE010000015">
    <property type="protein sequence ID" value="MBA2133450.1"/>
    <property type="molecule type" value="Genomic_DNA"/>
</dbReference>
<dbReference type="GO" id="GO:0050661">
    <property type="term" value="F:NADP binding"/>
    <property type="evidence" value="ECO:0007669"/>
    <property type="project" value="InterPro"/>
</dbReference>
<dbReference type="Pfam" id="PF03446">
    <property type="entry name" value="NAD_binding_2"/>
    <property type="match status" value="1"/>
</dbReference>
<comment type="caution">
    <text evidence="10">The sequence shown here is derived from an EMBL/GenBank/DDBJ whole genome shotgun (WGS) entry which is preliminary data.</text>
</comment>
<keyword evidence="11" id="KW-1185">Reference proteome</keyword>
<evidence type="ECO:0000256" key="3">
    <source>
        <dbReference type="ARBA" id="ARBA00023064"/>
    </source>
</evidence>
<proteinExistence type="inferred from homology"/>
<dbReference type="Pfam" id="PF00393">
    <property type="entry name" value="6PGD"/>
    <property type="match status" value="1"/>
</dbReference>
<dbReference type="FunFam" id="1.10.1040.10:FF:000002">
    <property type="entry name" value="6-phosphogluconate dehydrogenase, decarboxylating"/>
    <property type="match status" value="1"/>
</dbReference>
<dbReference type="FunFam" id="1.20.5.320:FF:000001">
    <property type="entry name" value="6-phosphogluconate dehydrogenase, decarboxylating"/>
    <property type="match status" value="1"/>
</dbReference>
<feature type="binding site" description="in other chain" evidence="6">
    <location>
        <position position="261"/>
    </location>
    <ligand>
        <name>substrate</name>
        <note>ligand shared between dimeric partners</note>
    </ligand>
</feature>
<evidence type="ECO:0000256" key="1">
    <source>
        <dbReference type="ARBA" id="ARBA00008419"/>
    </source>
</evidence>
<feature type="compositionally biased region" description="Basic and acidic residues" evidence="8">
    <location>
        <begin position="461"/>
        <end position="475"/>
    </location>
</feature>
<feature type="binding site" description="in other chain" evidence="6">
    <location>
        <position position="191"/>
    </location>
    <ligand>
        <name>substrate</name>
        <note>ligand shared between dimeric partners</note>
    </ligand>
</feature>
<keyword evidence="2 4" id="KW-0560">Oxidoreductase</keyword>
<comment type="function">
    <text evidence="4">Catalyzes the oxidative decarboxylation of 6-phosphogluconate to ribulose 5-phosphate and CO(2), with concomitant reduction of NADP to NADPH.</text>
</comment>
<evidence type="ECO:0000256" key="2">
    <source>
        <dbReference type="ARBA" id="ARBA00023002"/>
    </source>
</evidence>
<gene>
    <name evidence="10" type="primary">gndA</name>
    <name evidence="10" type="ORF">G5B42_07845</name>
</gene>
<dbReference type="FunFam" id="3.40.50.720:FF:000007">
    <property type="entry name" value="6-phosphogluconate dehydrogenase, decarboxylating"/>
    <property type="match status" value="1"/>
</dbReference>
<dbReference type="GO" id="GO:0004616">
    <property type="term" value="F:phosphogluconate dehydrogenase (decarboxylating) activity"/>
    <property type="evidence" value="ECO:0007669"/>
    <property type="project" value="UniProtKB-EC"/>
</dbReference>
<accession>A0A8J6I0F7</accession>
<dbReference type="PANTHER" id="PTHR11811">
    <property type="entry name" value="6-PHOSPHOGLUCONATE DEHYDROGENASE"/>
    <property type="match status" value="1"/>
</dbReference>
<feature type="binding site" evidence="6">
    <location>
        <position position="446"/>
    </location>
    <ligand>
        <name>substrate</name>
        <note>ligand shared between dimeric partners</note>
    </ligand>
</feature>
<dbReference type="GO" id="GO:0006098">
    <property type="term" value="P:pentose-phosphate shunt"/>
    <property type="evidence" value="ECO:0007669"/>
    <property type="project" value="UniProtKB-UniPathway"/>
</dbReference>
<comment type="catalytic activity">
    <reaction evidence="4 7">
        <text>6-phospho-D-gluconate + NADP(+) = D-ribulose 5-phosphate + CO2 + NADPH</text>
        <dbReference type="Rhea" id="RHEA:10116"/>
        <dbReference type="ChEBI" id="CHEBI:16526"/>
        <dbReference type="ChEBI" id="CHEBI:57783"/>
        <dbReference type="ChEBI" id="CHEBI:58121"/>
        <dbReference type="ChEBI" id="CHEBI:58349"/>
        <dbReference type="ChEBI" id="CHEBI:58759"/>
        <dbReference type="EC" id="1.1.1.44"/>
    </reaction>
</comment>
<feature type="region of interest" description="Disordered" evidence="8">
    <location>
        <begin position="461"/>
        <end position="481"/>
    </location>
</feature>
<sequence>MRADLGLIGLGVMGRNLSLNLAHHGFTVAVYDRSSDRVGQLLQEPADGRAEIVGTGSLPELVAALKRPRKILLLIPAGPGVDQVIAALLSYLEPGDIVIDGGNSHYKETNRRGRMLEAMGLSYLGVGISGGAEGALRGPSLMVGGSRRAWELTRDLFMKIAARVEATPCCAYVGPEGAGHFVKMVHNGIEYGDMQLIGEVYLLLRELLGFSAAETGAVFREWNNGELGSYLLEISADILNKKDAATGNPIVEVIADRADQKGTGQWAAQAAFELGVSVPTINAAVGARFLSALKEERIKASEELTWVAPRYEGDPAELLPAARAALYAARICTYAQGFALLKAAAAAYRWELDGGTIAQLWRGGCIIRAKLLTGVKEAFAGEPELPNLLMAPYFKKEIEAAQSGWRRIVGLAAQQGIPVPAISSALAYFDSYRRSFLPANLVQAQRDYFGAHGYERLDRPGTFHTDWQTKEETVHSKPLQR</sequence>
<comment type="similarity">
    <text evidence="1 4 7">Belongs to the 6-phosphogluconate dehydrogenase family.</text>
</comment>
<comment type="pathway">
    <text evidence="4 7">Carbohydrate degradation; pentose phosphate pathway; D-ribulose 5-phosphate from D-glucose 6-phosphate (oxidative stage): step 3/3.</text>
</comment>
<dbReference type="InterPro" id="IPR008927">
    <property type="entry name" value="6-PGluconate_DH-like_C_sf"/>
</dbReference>
<feature type="binding site" description="in other chain" evidence="6">
    <location>
        <begin position="129"/>
        <end position="131"/>
    </location>
    <ligand>
        <name>substrate</name>
        <note>ligand shared between dimeric partners</note>
    </ligand>
</feature>
<dbReference type="RefSeq" id="WP_181340004.1">
    <property type="nucleotide sequence ID" value="NZ_JAAKDE010000015.1"/>
</dbReference>
<dbReference type="SMART" id="SM01350">
    <property type="entry name" value="6PGD"/>
    <property type="match status" value="1"/>
</dbReference>
<evidence type="ECO:0000256" key="4">
    <source>
        <dbReference type="PIRNR" id="PIRNR000109"/>
    </source>
</evidence>
<evidence type="ECO:0000259" key="9">
    <source>
        <dbReference type="SMART" id="SM01350"/>
    </source>
</evidence>
<dbReference type="SUPFAM" id="SSF48179">
    <property type="entry name" value="6-phosphogluconate dehydrogenase C-terminal domain-like"/>
    <property type="match status" value="1"/>
</dbReference>
<keyword evidence="3 7" id="KW-0311">Gluconate utilization</keyword>
<dbReference type="PIRSF" id="PIRSF000109">
    <property type="entry name" value="6PGD"/>
    <property type="match status" value="1"/>
</dbReference>
<dbReference type="UniPathway" id="UPA00115">
    <property type="reaction ID" value="UER00410"/>
</dbReference>
<feature type="binding site" evidence="6">
    <location>
        <position position="452"/>
    </location>
    <ligand>
        <name>substrate</name>
        <note>ligand shared between dimeric partners</note>
    </ligand>
</feature>
<keyword evidence="4 7" id="KW-0570">Pentose shunt</keyword>
<feature type="domain" description="6-phosphogluconate dehydrogenase C-terminal" evidence="9">
    <location>
        <begin position="179"/>
        <end position="468"/>
    </location>
</feature>
<comment type="subunit">
    <text evidence="4">Homodimer.</text>
</comment>
<dbReference type="InterPro" id="IPR006114">
    <property type="entry name" value="6PGDH_C"/>
</dbReference>
<evidence type="ECO:0000313" key="10">
    <source>
        <dbReference type="EMBL" id="MBA2133450.1"/>
    </source>
</evidence>
<evidence type="ECO:0000256" key="5">
    <source>
        <dbReference type="PIRSR" id="PIRSR000109-1"/>
    </source>
</evidence>
<dbReference type="InterPro" id="IPR013328">
    <property type="entry name" value="6PGD_dom2"/>
</dbReference>
<dbReference type="Proteomes" id="UP000657177">
    <property type="component" value="Unassembled WGS sequence"/>
</dbReference>
<feature type="active site" description="Proton acceptor" evidence="5">
    <location>
        <position position="183"/>
    </location>
</feature>
<evidence type="ECO:0000256" key="7">
    <source>
        <dbReference type="RuleBase" id="RU000485"/>
    </source>
</evidence>
<keyword evidence="4 7" id="KW-0521">NADP</keyword>
<feature type="binding site" description="in other chain" evidence="6">
    <location>
        <position position="103"/>
    </location>
    <ligand>
        <name>substrate</name>
        <note>ligand shared between dimeric partners</note>
    </ligand>
</feature>
<feature type="active site" description="Proton donor" evidence="5">
    <location>
        <position position="190"/>
    </location>
</feature>
<dbReference type="Gene3D" id="3.40.50.720">
    <property type="entry name" value="NAD(P)-binding Rossmann-like Domain"/>
    <property type="match status" value="1"/>
</dbReference>
<organism evidence="10 11">
    <name type="scientific">Capillibacterium thermochitinicola</name>
    <dbReference type="NCBI Taxonomy" id="2699427"/>
    <lineage>
        <taxon>Bacteria</taxon>
        <taxon>Bacillati</taxon>
        <taxon>Bacillota</taxon>
        <taxon>Capillibacterium</taxon>
    </lineage>
</organism>
<feature type="binding site" description="in other chain" evidence="6">
    <location>
        <begin position="186"/>
        <end position="187"/>
    </location>
    <ligand>
        <name>substrate</name>
        <note>ligand shared between dimeric partners</note>
    </ligand>
</feature>
<evidence type="ECO:0000313" key="11">
    <source>
        <dbReference type="Proteomes" id="UP000657177"/>
    </source>
</evidence>
<dbReference type="Gene3D" id="1.20.5.320">
    <property type="entry name" value="6-Phosphogluconate Dehydrogenase, domain 3"/>
    <property type="match status" value="1"/>
</dbReference>
<dbReference type="AlphaFoldDB" id="A0A8J6I0F7"/>
<dbReference type="NCBIfam" id="NF006765">
    <property type="entry name" value="PRK09287.1"/>
    <property type="match status" value="1"/>
</dbReference>
<evidence type="ECO:0000256" key="8">
    <source>
        <dbReference type="SAM" id="MobiDB-lite"/>
    </source>
</evidence>
<dbReference type="SUPFAM" id="SSF51735">
    <property type="entry name" value="NAD(P)-binding Rossmann-fold domains"/>
    <property type="match status" value="1"/>
</dbReference>
<protein>
    <recommendedName>
        <fullName evidence="4 7">6-phosphogluconate dehydrogenase, decarboxylating</fullName>
        <ecNumber evidence="4 7">1.1.1.44</ecNumber>
    </recommendedName>
</protein>
<dbReference type="InterPro" id="IPR006183">
    <property type="entry name" value="Pgluconate_DH"/>
</dbReference>
<feature type="binding site" description="in other chain" evidence="6">
    <location>
        <position position="288"/>
    </location>
    <ligand>
        <name>substrate</name>
        <note>ligand shared between dimeric partners</note>
    </ligand>
</feature>
<reference evidence="10" key="1">
    <citation type="submission" date="2020-06" db="EMBL/GenBank/DDBJ databases">
        <title>Novel chitinolytic bacterium.</title>
        <authorList>
            <person name="Ungkulpasvich U."/>
            <person name="Kosugi A."/>
            <person name="Uke A."/>
        </authorList>
    </citation>
    <scope>NUCLEOTIDE SEQUENCE</scope>
    <source>
        <strain evidence="10">UUS1-1</strain>
    </source>
</reference>
<dbReference type="NCBIfam" id="TIGR00873">
    <property type="entry name" value="gnd"/>
    <property type="match status" value="1"/>
</dbReference>
<dbReference type="InterPro" id="IPR006115">
    <property type="entry name" value="6PGDH_NADP-bd"/>
</dbReference>
<dbReference type="GO" id="GO:0019521">
    <property type="term" value="P:D-gluconate metabolic process"/>
    <property type="evidence" value="ECO:0007669"/>
    <property type="project" value="UniProtKB-KW"/>
</dbReference>
<evidence type="ECO:0000256" key="6">
    <source>
        <dbReference type="PIRSR" id="PIRSR000109-2"/>
    </source>
</evidence>
<dbReference type="Gene3D" id="1.10.1040.10">
    <property type="entry name" value="N-(1-d-carboxylethyl)-l-norvaline Dehydrogenase, domain 2"/>
    <property type="match status" value="1"/>
</dbReference>
<dbReference type="InterPro" id="IPR036291">
    <property type="entry name" value="NAD(P)-bd_dom_sf"/>
</dbReference>
<dbReference type="InterPro" id="IPR006113">
    <property type="entry name" value="6PGDH_Gnd/GntZ"/>
</dbReference>